<keyword evidence="6" id="KW-1185">Reference proteome</keyword>
<evidence type="ECO:0000256" key="1">
    <source>
        <dbReference type="ARBA" id="ARBA00012528"/>
    </source>
</evidence>
<feature type="compositionally biased region" description="Pro residues" evidence="2">
    <location>
        <begin position="405"/>
        <end position="418"/>
    </location>
</feature>
<evidence type="ECO:0000313" key="5">
    <source>
        <dbReference type="EMBL" id="MEK8053033.1"/>
    </source>
</evidence>
<dbReference type="RefSeq" id="WP_341412766.1">
    <property type="nucleotide sequence ID" value="NZ_JBBUTH010000010.1"/>
</dbReference>
<dbReference type="InterPro" id="IPR050469">
    <property type="entry name" value="Diguanylate_Cyclase"/>
</dbReference>
<feature type="transmembrane region" description="Helical" evidence="3">
    <location>
        <begin position="150"/>
        <end position="178"/>
    </location>
</feature>
<feature type="transmembrane region" description="Helical" evidence="3">
    <location>
        <begin position="60"/>
        <end position="81"/>
    </location>
</feature>
<comment type="caution">
    <text evidence="5">The sequence shown here is derived from an EMBL/GenBank/DDBJ whole genome shotgun (WGS) entry which is preliminary data.</text>
</comment>
<gene>
    <name evidence="5" type="ORF">AACH10_22460</name>
</gene>
<accession>A0ABU9CMI7</accession>
<feature type="compositionally biased region" description="Low complexity" evidence="2">
    <location>
        <begin position="379"/>
        <end position="403"/>
    </location>
</feature>
<dbReference type="SUPFAM" id="SSF55073">
    <property type="entry name" value="Nucleotide cyclase"/>
    <property type="match status" value="1"/>
</dbReference>
<dbReference type="SMART" id="SM00267">
    <property type="entry name" value="GGDEF"/>
    <property type="match status" value="1"/>
</dbReference>
<evidence type="ECO:0000256" key="2">
    <source>
        <dbReference type="SAM" id="MobiDB-lite"/>
    </source>
</evidence>
<dbReference type="EC" id="2.7.7.65" evidence="1"/>
<keyword evidence="3" id="KW-0472">Membrane</keyword>
<dbReference type="Gene3D" id="3.30.70.270">
    <property type="match status" value="1"/>
</dbReference>
<feature type="transmembrane region" description="Helical" evidence="3">
    <location>
        <begin position="6"/>
        <end position="24"/>
    </location>
</feature>
<keyword evidence="5" id="KW-0548">Nucleotidyltransferase</keyword>
<evidence type="ECO:0000256" key="3">
    <source>
        <dbReference type="SAM" id="Phobius"/>
    </source>
</evidence>
<reference evidence="5 6" key="1">
    <citation type="submission" date="2024-04" db="EMBL/GenBank/DDBJ databases">
        <title>Novel species of the genus Ideonella isolated from streams.</title>
        <authorList>
            <person name="Lu H."/>
        </authorList>
    </citation>
    <scope>NUCLEOTIDE SEQUENCE [LARGE SCALE GENOMIC DNA]</scope>
    <source>
        <strain evidence="5 6">DXS22W</strain>
    </source>
</reference>
<dbReference type="PROSITE" id="PS50887">
    <property type="entry name" value="GGDEF"/>
    <property type="match status" value="1"/>
</dbReference>
<dbReference type="InterPro" id="IPR043128">
    <property type="entry name" value="Rev_trsase/Diguanyl_cyclase"/>
</dbReference>
<dbReference type="CDD" id="cd01949">
    <property type="entry name" value="GGDEF"/>
    <property type="match status" value="1"/>
</dbReference>
<dbReference type="Proteomes" id="UP001365405">
    <property type="component" value="Unassembled WGS sequence"/>
</dbReference>
<dbReference type="EMBL" id="JBBUTH010000010">
    <property type="protein sequence ID" value="MEK8053033.1"/>
    <property type="molecule type" value="Genomic_DNA"/>
</dbReference>
<dbReference type="Pfam" id="PF00990">
    <property type="entry name" value="GGDEF"/>
    <property type="match status" value="1"/>
</dbReference>
<feature type="transmembrane region" description="Helical" evidence="3">
    <location>
        <begin position="93"/>
        <end position="113"/>
    </location>
</feature>
<dbReference type="PANTHER" id="PTHR45138">
    <property type="entry name" value="REGULATORY COMPONENTS OF SENSORY TRANSDUCTION SYSTEM"/>
    <property type="match status" value="1"/>
</dbReference>
<dbReference type="InterPro" id="IPR000160">
    <property type="entry name" value="GGDEF_dom"/>
</dbReference>
<name>A0ABU9CMI7_9BURK</name>
<dbReference type="InterPro" id="IPR029787">
    <property type="entry name" value="Nucleotide_cyclase"/>
</dbReference>
<evidence type="ECO:0000259" key="4">
    <source>
        <dbReference type="PROSITE" id="PS50887"/>
    </source>
</evidence>
<proteinExistence type="predicted"/>
<keyword evidence="3" id="KW-0812">Transmembrane</keyword>
<feature type="transmembrane region" description="Helical" evidence="3">
    <location>
        <begin position="119"/>
        <end position="138"/>
    </location>
</feature>
<keyword evidence="5" id="KW-0808">Transferase</keyword>
<keyword evidence="3" id="KW-1133">Transmembrane helix</keyword>
<feature type="transmembrane region" description="Helical" evidence="3">
    <location>
        <begin position="190"/>
        <end position="210"/>
    </location>
</feature>
<dbReference type="NCBIfam" id="TIGR00254">
    <property type="entry name" value="GGDEF"/>
    <property type="match status" value="1"/>
</dbReference>
<feature type="domain" description="GGDEF" evidence="4">
    <location>
        <begin position="249"/>
        <end position="382"/>
    </location>
</feature>
<evidence type="ECO:0000313" key="6">
    <source>
        <dbReference type="Proteomes" id="UP001365405"/>
    </source>
</evidence>
<dbReference type="PANTHER" id="PTHR45138:SF24">
    <property type="entry name" value="DIGUANYLATE CYCLASE DGCC-RELATED"/>
    <property type="match status" value="1"/>
</dbReference>
<dbReference type="GO" id="GO:0052621">
    <property type="term" value="F:diguanylate cyclase activity"/>
    <property type="evidence" value="ECO:0007669"/>
    <property type="project" value="UniProtKB-EC"/>
</dbReference>
<protein>
    <recommendedName>
        <fullName evidence="1">diguanylate cyclase</fullName>
        <ecNumber evidence="1">2.7.7.65</ecNumber>
    </recommendedName>
</protein>
<organism evidence="5 6">
    <name type="scientific">Pseudaquabacterium inlustre</name>
    <dbReference type="NCBI Taxonomy" id="2984192"/>
    <lineage>
        <taxon>Bacteria</taxon>
        <taxon>Pseudomonadati</taxon>
        <taxon>Pseudomonadota</taxon>
        <taxon>Betaproteobacteria</taxon>
        <taxon>Burkholderiales</taxon>
        <taxon>Sphaerotilaceae</taxon>
        <taxon>Pseudaquabacterium</taxon>
    </lineage>
</organism>
<feature type="transmembrane region" description="Helical" evidence="3">
    <location>
        <begin position="36"/>
        <end position="54"/>
    </location>
</feature>
<sequence length="418" mass="44162">MDPQTVIFVLALNLMSVGTLLALIGRRMDQAQGMRGYASGTIVFGLAYLLRLGTGHRHTSLMSVLPDTLMVLATLLFVVGLRQFVGLSALRPRAIAAATALYVAVWLVAWWGWQEPGRHVVLNGALAINYLLLAAMAWRGIRRVPGSMSLSLAVLSGVIGLLGVATALRVFLVLTGGIAPLFSGPTAAVYYGYSTFVTVVLGPNLLWMVFLRLNGRLAQLATHDPLTGLLNRHGLDEALRRHFAARPPAPLVLCQFDIDHFKRVNDLHGHATGDAVLRGVADTLTAQVRGSDFVARLGGEEFLVGCVGGAEPALALAERVRAAVARQAHGLAQGGVLHCTLSAGVSPPFSHAQHWEAALRLADEALYRAKSEGRDAVRVARAAPGWEAAAAPSDASAESSADVKPAPPPPPAAPRSAP</sequence>
<feature type="region of interest" description="Disordered" evidence="2">
    <location>
        <begin position="378"/>
        <end position="418"/>
    </location>
</feature>